<dbReference type="EMBL" id="CP024309">
    <property type="protein sequence ID" value="AUX78872.1"/>
    <property type="molecule type" value="Genomic_DNA"/>
</dbReference>
<dbReference type="AlphaFoldDB" id="A0A2L0HCH8"/>
<proteinExistence type="predicted"/>
<dbReference type="Proteomes" id="UP000239340">
    <property type="component" value="Plasmid pSfreNXT3b"/>
</dbReference>
<protein>
    <submittedName>
        <fullName evidence="1">Uncharacterized protein</fullName>
    </submittedName>
</protein>
<gene>
    <name evidence="1" type="ORF">NXT3_PB00211</name>
</gene>
<evidence type="ECO:0000313" key="2">
    <source>
        <dbReference type="Proteomes" id="UP000239340"/>
    </source>
</evidence>
<sequence length="83" mass="9195">MIVGDTWHVTTKALVSILDFNSLRYRQEISAGDKPDAVRKHYEAIIQCDSEAAGNADVCDGVDEEQLLSSSDERIQPQPTFKA</sequence>
<evidence type="ECO:0000313" key="1">
    <source>
        <dbReference type="EMBL" id="AUX78872.1"/>
    </source>
</evidence>
<reference evidence="1 2" key="1">
    <citation type="submission" date="2017-10" db="EMBL/GenBank/DDBJ databases">
        <title>Analysis of the genome sequences of Rhizobium populations associated to common bean (phaseolus vulgaris).</title>
        <authorList>
            <person name="Bustos P."/>
            <person name="Santamaria R.I."/>
            <person name="Miranda-Sanchez F."/>
            <person name="Perez-Carrascal O."/>
            <person name="Juarez S."/>
            <person name="Lozano L."/>
            <person name="Martinez-Flores I."/>
            <person name="Vinuesa P."/>
            <person name="Martinez-Romero E."/>
            <person name="Cevallos M.A."/>
            <person name="Romero D."/>
            <person name="Davila G."/>
            <person name="Gonzalez V."/>
        </authorList>
    </citation>
    <scope>NUCLEOTIDE SEQUENCE [LARGE SCALE GENOMIC DNA]</scope>
    <source>
        <strain evidence="1 2">NXT3</strain>
        <plasmid evidence="2">Plasmid psfrenxt3b</plasmid>
    </source>
</reference>
<name>A0A2L0HCH8_RHIFR</name>
<organism evidence="1 2">
    <name type="scientific">Rhizobium fredii</name>
    <name type="common">Sinorhizobium fredii</name>
    <dbReference type="NCBI Taxonomy" id="380"/>
    <lineage>
        <taxon>Bacteria</taxon>
        <taxon>Pseudomonadati</taxon>
        <taxon>Pseudomonadota</taxon>
        <taxon>Alphaproteobacteria</taxon>
        <taxon>Hyphomicrobiales</taxon>
        <taxon>Rhizobiaceae</taxon>
        <taxon>Sinorhizobium/Ensifer group</taxon>
        <taxon>Sinorhizobium</taxon>
    </lineage>
</organism>
<accession>A0A2L0HCH8</accession>
<geneLocation type="plasmid" evidence="2">
    <name>psfrenxt3b</name>
</geneLocation>
<dbReference type="RefSeq" id="WP_132078339.1">
    <property type="nucleotide sequence ID" value="NZ_CP024309.1"/>
</dbReference>
<keyword evidence="1" id="KW-0614">Plasmid</keyword>